<dbReference type="EMBL" id="ARYM01000033">
    <property type="protein sequence ID" value="KCZ96790.1"/>
    <property type="molecule type" value="Genomic_DNA"/>
</dbReference>
<accession>A0A062VBW3</accession>
<evidence type="ECO:0000313" key="1">
    <source>
        <dbReference type="EMBL" id="KCZ96790.1"/>
    </source>
</evidence>
<evidence type="ECO:0000313" key="2">
    <source>
        <dbReference type="Proteomes" id="UP000027100"/>
    </source>
</evidence>
<gene>
    <name evidence="1" type="ORF">HPO_18103</name>
</gene>
<reference evidence="1 2" key="1">
    <citation type="journal article" date="2014" name="Antonie Van Leeuwenhoek">
        <title>Hyphomonas beringensis sp. nov. and Hyphomonas chukchiensis sp. nov., isolated from surface seawater of the Bering Sea and Chukchi Sea.</title>
        <authorList>
            <person name="Li C."/>
            <person name="Lai Q."/>
            <person name="Li G."/>
            <person name="Dong C."/>
            <person name="Wang J."/>
            <person name="Liao Y."/>
            <person name="Shao Z."/>
        </authorList>
    </citation>
    <scope>NUCLEOTIDE SEQUENCE [LARGE SCALE GENOMIC DNA]</scope>
    <source>
        <strain evidence="1 2">PS728</strain>
    </source>
</reference>
<dbReference type="Proteomes" id="UP000027100">
    <property type="component" value="Unassembled WGS sequence"/>
</dbReference>
<protein>
    <submittedName>
        <fullName evidence="1">Uncharacterized protein</fullName>
    </submittedName>
</protein>
<dbReference type="STRING" id="1280954.HPO_18103"/>
<keyword evidence="2" id="KW-1185">Reference proteome</keyword>
<sequence length="148" mass="15892">MIELGIAGAALFALGAFVATRPQTAEAVQASTLTQFTKSDFAAFDRNFELDGANCKVGLRRDRLCFGRSPVEDILAPGMALPPEVPMVGAEFRVIVVTELKAESLRTIRFGRSLALVDPATRHVQDVMSLSAPTFEKARPAAVYPTAP</sequence>
<organism evidence="1 2">
    <name type="scientific">Hyphomonas polymorpha PS728</name>
    <dbReference type="NCBI Taxonomy" id="1280954"/>
    <lineage>
        <taxon>Bacteria</taxon>
        <taxon>Pseudomonadati</taxon>
        <taxon>Pseudomonadota</taxon>
        <taxon>Alphaproteobacteria</taxon>
        <taxon>Hyphomonadales</taxon>
        <taxon>Hyphomonadaceae</taxon>
        <taxon>Hyphomonas</taxon>
    </lineage>
</organism>
<dbReference type="AlphaFoldDB" id="A0A062VBW3"/>
<comment type="caution">
    <text evidence="1">The sequence shown here is derived from an EMBL/GenBank/DDBJ whole genome shotgun (WGS) entry which is preliminary data.</text>
</comment>
<proteinExistence type="predicted"/>
<name>A0A062VBW3_9PROT</name>
<dbReference type="PATRIC" id="fig|1280954.3.peg.3645"/>